<protein>
    <submittedName>
        <fullName evidence="1">Uncharacterized protein</fullName>
    </submittedName>
</protein>
<sequence>MSQPTDLAWSGQGWPYNHGKQSRVKRRIIRIRKDIERRDIKTASTTMDTADTTNAGKEWSEKEINLDVFPRIPSDELALVLGEIIPRDGKEILDKTRPAVPNSIDEFQPGVHPVVPQQDGTLVVVRLMSHNKCNLFVLRDKQDGLCCAHPLPSVKKATGMKGRIVFYDEWAEGVVATEFEQR</sequence>
<evidence type="ECO:0000313" key="2">
    <source>
        <dbReference type="Proteomes" id="UP000554235"/>
    </source>
</evidence>
<accession>A0A8H4PID5</accession>
<gene>
    <name evidence="1" type="ORF">FALBO_337</name>
</gene>
<organism evidence="1 2">
    <name type="scientific">Fusarium albosuccineum</name>
    <dbReference type="NCBI Taxonomy" id="1237068"/>
    <lineage>
        <taxon>Eukaryota</taxon>
        <taxon>Fungi</taxon>
        <taxon>Dikarya</taxon>
        <taxon>Ascomycota</taxon>
        <taxon>Pezizomycotina</taxon>
        <taxon>Sordariomycetes</taxon>
        <taxon>Hypocreomycetidae</taxon>
        <taxon>Hypocreales</taxon>
        <taxon>Nectriaceae</taxon>
        <taxon>Fusarium</taxon>
        <taxon>Fusarium decemcellulare species complex</taxon>
    </lineage>
</organism>
<comment type="caution">
    <text evidence="1">The sequence shown here is derived from an EMBL/GenBank/DDBJ whole genome shotgun (WGS) entry which is preliminary data.</text>
</comment>
<feature type="non-terminal residue" evidence="1">
    <location>
        <position position="182"/>
    </location>
</feature>
<proteinExistence type="predicted"/>
<evidence type="ECO:0000313" key="1">
    <source>
        <dbReference type="EMBL" id="KAF4472783.1"/>
    </source>
</evidence>
<dbReference type="OrthoDB" id="5093316at2759"/>
<dbReference type="EMBL" id="JAADYS010000040">
    <property type="protein sequence ID" value="KAF4472783.1"/>
    <property type="molecule type" value="Genomic_DNA"/>
</dbReference>
<name>A0A8H4PID5_9HYPO</name>
<reference evidence="1 2" key="1">
    <citation type="submission" date="2020-01" db="EMBL/GenBank/DDBJ databases">
        <title>Identification and distribution of gene clusters putatively required for synthesis of sphingolipid metabolism inhibitors in phylogenetically diverse species of the filamentous fungus Fusarium.</title>
        <authorList>
            <person name="Kim H.-S."/>
            <person name="Busman M."/>
            <person name="Brown D.W."/>
            <person name="Divon H."/>
            <person name="Uhlig S."/>
            <person name="Proctor R.H."/>
        </authorList>
    </citation>
    <scope>NUCLEOTIDE SEQUENCE [LARGE SCALE GENOMIC DNA]</scope>
    <source>
        <strain evidence="1 2">NRRL 20459</strain>
    </source>
</reference>
<dbReference type="AlphaFoldDB" id="A0A8H4PID5"/>
<dbReference type="Proteomes" id="UP000554235">
    <property type="component" value="Unassembled WGS sequence"/>
</dbReference>
<keyword evidence="2" id="KW-1185">Reference proteome</keyword>